<dbReference type="NCBIfam" id="TIGR01145">
    <property type="entry name" value="ATP_synt_delta"/>
    <property type="match status" value="1"/>
</dbReference>
<keyword evidence="8" id="KW-1003">Cell membrane</keyword>
<evidence type="ECO:0000256" key="5">
    <source>
        <dbReference type="ARBA" id="ARBA00023136"/>
    </source>
</evidence>
<organism evidence="9 10">
    <name type="scientific">Ruminobacter amylophilus</name>
    <dbReference type="NCBI Taxonomy" id="867"/>
    <lineage>
        <taxon>Bacteria</taxon>
        <taxon>Pseudomonadati</taxon>
        <taxon>Pseudomonadota</taxon>
        <taxon>Gammaproteobacteria</taxon>
        <taxon>Aeromonadales</taxon>
        <taxon>Succinivibrionaceae</taxon>
        <taxon>Ruminobacter</taxon>
    </lineage>
</organism>
<evidence type="ECO:0000256" key="1">
    <source>
        <dbReference type="ARBA" id="ARBA00004370"/>
    </source>
</evidence>
<evidence type="ECO:0000256" key="8">
    <source>
        <dbReference type="HAMAP-Rule" id="MF_01416"/>
    </source>
</evidence>
<evidence type="ECO:0000256" key="6">
    <source>
        <dbReference type="ARBA" id="ARBA00023196"/>
    </source>
</evidence>
<proteinExistence type="inferred from homology"/>
<name>A0A662ZK34_9GAMM</name>
<comment type="function">
    <text evidence="8">This protein is part of the stalk that links CF(0) to CF(1). It either transmits conformational changes from CF(0) to CF(1) or is implicated in proton conduction.</text>
</comment>
<dbReference type="PRINTS" id="PR00125">
    <property type="entry name" value="ATPASEDELTA"/>
</dbReference>
<comment type="similarity">
    <text evidence="8">Belongs to the ATPase delta chain family.</text>
</comment>
<dbReference type="SUPFAM" id="SSF47928">
    <property type="entry name" value="N-terminal domain of the delta subunit of the F1F0-ATP synthase"/>
    <property type="match status" value="1"/>
</dbReference>
<gene>
    <name evidence="8" type="primary">atpH</name>
    <name evidence="9" type="ORF">SAMN02910344_01729</name>
</gene>
<keyword evidence="5 8" id="KW-0472">Membrane</keyword>
<dbReference type="InterPro" id="IPR000711">
    <property type="entry name" value="ATPase_OSCP/dsu"/>
</dbReference>
<dbReference type="GO" id="GO:0005886">
    <property type="term" value="C:plasma membrane"/>
    <property type="evidence" value="ECO:0007669"/>
    <property type="project" value="UniProtKB-SubCell"/>
</dbReference>
<evidence type="ECO:0000313" key="9">
    <source>
        <dbReference type="EMBL" id="SFP56190.1"/>
    </source>
</evidence>
<dbReference type="Pfam" id="PF00213">
    <property type="entry name" value="OSCP"/>
    <property type="match status" value="1"/>
</dbReference>
<keyword evidence="3 8" id="KW-0375">Hydrogen ion transport</keyword>
<dbReference type="PANTHER" id="PTHR11910">
    <property type="entry name" value="ATP SYNTHASE DELTA CHAIN"/>
    <property type="match status" value="1"/>
</dbReference>
<comment type="function">
    <text evidence="8">F(1)F(0) ATP synthase produces ATP from ADP in the presence of a proton or sodium gradient. F-type ATPases consist of two structural domains, F(1) containing the extramembraneous catalytic core and F(0) containing the membrane proton channel, linked together by a central stalk and a peripheral stalk. During catalysis, ATP synthesis in the catalytic domain of F(1) is coupled via a rotary mechanism of the central stalk subunits to proton translocation.</text>
</comment>
<evidence type="ECO:0000256" key="2">
    <source>
        <dbReference type="ARBA" id="ARBA00022448"/>
    </source>
</evidence>
<reference evidence="9 10" key="1">
    <citation type="submission" date="2016-10" db="EMBL/GenBank/DDBJ databases">
        <authorList>
            <person name="Varghese N."/>
            <person name="Submissions S."/>
        </authorList>
    </citation>
    <scope>NUCLEOTIDE SEQUENCE [LARGE SCALE GENOMIC DNA]</scope>
    <source>
        <strain evidence="9 10">DSM 1361</strain>
    </source>
</reference>
<dbReference type="GO" id="GO:0045259">
    <property type="term" value="C:proton-transporting ATP synthase complex"/>
    <property type="evidence" value="ECO:0007669"/>
    <property type="project" value="UniProtKB-KW"/>
</dbReference>
<evidence type="ECO:0000256" key="7">
    <source>
        <dbReference type="ARBA" id="ARBA00023310"/>
    </source>
</evidence>
<dbReference type="GO" id="GO:0046933">
    <property type="term" value="F:proton-transporting ATP synthase activity, rotational mechanism"/>
    <property type="evidence" value="ECO:0007669"/>
    <property type="project" value="UniProtKB-UniRule"/>
</dbReference>
<dbReference type="EMBL" id="FOXF01000037">
    <property type="protein sequence ID" value="SFP56190.1"/>
    <property type="molecule type" value="Genomic_DNA"/>
</dbReference>
<keyword evidence="2 8" id="KW-0813">Transport</keyword>
<dbReference type="OrthoDB" id="9816221at2"/>
<keyword evidence="4 8" id="KW-0406">Ion transport</keyword>
<evidence type="ECO:0000256" key="3">
    <source>
        <dbReference type="ARBA" id="ARBA00022781"/>
    </source>
</evidence>
<evidence type="ECO:0000256" key="4">
    <source>
        <dbReference type="ARBA" id="ARBA00023065"/>
    </source>
</evidence>
<evidence type="ECO:0000313" key="10">
    <source>
        <dbReference type="Proteomes" id="UP000243745"/>
    </source>
</evidence>
<dbReference type="AlphaFoldDB" id="A0A662ZK34"/>
<keyword evidence="7 8" id="KW-0066">ATP synthesis</keyword>
<keyword evidence="6 8" id="KW-0139">CF(1)</keyword>
<accession>A0A662ZK34</accession>
<comment type="subcellular location">
    <subcellularLocation>
        <location evidence="8">Cell membrane</location>
        <topology evidence="8">Peripheral membrane protein</topology>
    </subcellularLocation>
    <subcellularLocation>
        <location evidence="1">Membrane</location>
    </subcellularLocation>
</comment>
<dbReference type="Proteomes" id="UP000243745">
    <property type="component" value="Unassembled WGS sequence"/>
</dbReference>
<sequence>MSDYATVARPYARAAFAYAEEHNRTDEWFEFLSMLNQVTVMSDVLSSANCFTDEYKLDFLRKILDGHLDKNQENFIKLLLEYKRIEAVADIFEQYQEMYDELKKLGKAEVVSARKLSSADLDKVKNRLETKYDKKFEVVNTVDPSIIGGLILKIDDKVIDESISGKLGKLSSSLLS</sequence>
<dbReference type="Gene3D" id="1.10.520.20">
    <property type="entry name" value="N-terminal domain of the delta subunit of the F1F0-ATP synthase"/>
    <property type="match status" value="1"/>
</dbReference>
<protein>
    <recommendedName>
        <fullName evidence="8">ATP synthase subunit delta</fullName>
    </recommendedName>
    <alternativeName>
        <fullName evidence="8">ATP synthase F(1) sector subunit delta</fullName>
    </alternativeName>
    <alternativeName>
        <fullName evidence="8">F-type ATPase subunit delta</fullName>
        <shortName evidence="8">F-ATPase subunit delta</shortName>
    </alternativeName>
</protein>
<dbReference type="HAMAP" id="MF_01416">
    <property type="entry name" value="ATP_synth_delta_bact"/>
    <property type="match status" value="1"/>
</dbReference>
<dbReference type="InterPro" id="IPR026015">
    <property type="entry name" value="ATP_synth_OSCP/delta_N_sf"/>
</dbReference>
<dbReference type="NCBIfam" id="NF004402">
    <property type="entry name" value="PRK05758.2-2"/>
    <property type="match status" value="1"/>
</dbReference>
<dbReference type="RefSeq" id="WP_031579907.1">
    <property type="nucleotide sequence ID" value="NZ_FOXF01000037.1"/>
</dbReference>
<keyword evidence="10" id="KW-1185">Reference proteome</keyword>